<organism evidence="2 3">
    <name type="scientific">Acrobeloides nanus</name>
    <dbReference type="NCBI Taxonomy" id="290746"/>
    <lineage>
        <taxon>Eukaryota</taxon>
        <taxon>Metazoa</taxon>
        <taxon>Ecdysozoa</taxon>
        <taxon>Nematoda</taxon>
        <taxon>Chromadorea</taxon>
        <taxon>Rhabditida</taxon>
        <taxon>Tylenchina</taxon>
        <taxon>Cephalobomorpha</taxon>
        <taxon>Cephaloboidea</taxon>
        <taxon>Cephalobidae</taxon>
        <taxon>Acrobeloides</taxon>
    </lineage>
</organism>
<dbReference type="WBParaSite" id="ACRNAN_scaffold19349.g32154.t1">
    <property type="protein sequence ID" value="ACRNAN_scaffold19349.g32154.t1"/>
    <property type="gene ID" value="ACRNAN_scaffold19349.g32154"/>
</dbReference>
<proteinExistence type="predicted"/>
<name>A0A914D7Z1_9BILA</name>
<protein>
    <submittedName>
        <fullName evidence="3">DUF659 domain-containing protein</fullName>
    </submittedName>
</protein>
<dbReference type="Proteomes" id="UP000887540">
    <property type="component" value="Unplaced"/>
</dbReference>
<evidence type="ECO:0000313" key="3">
    <source>
        <dbReference type="WBParaSite" id="ACRNAN_scaffold19349.g32154.t1"/>
    </source>
</evidence>
<reference evidence="3" key="1">
    <citation type="submission" date="2022-11" db="UniProtKB">
        <authorList>
            <consortium name="WormBaseParasite"/>
        </authorList>
    </citation>
    <scope>IDENTIFICATION</scope>
</reference>
<dbReference type="AlphaFoldDB" id="A0A914D7Z1"/>
<dbReference type="Pfam" id="PF04937">
    <property type="entry name" value="DUF659"/>
    <property type="match status" value="1"/>
</dbReference>
<keyword evidence="2" id="KW-1185">Reference proteome</keyword>
<dbReference type="InterPro" id="IPR012337">
    <property type="entry name" value="RNaseH-like_sf"/>
</dbReference>
<dbReference type="InterPro" id="IPR007021">
    <property type="entry name" value="DUF659"/>
</dbReference>
<dbReference type="PANTHER" id="PTHR32166">
    <property type="entry name" value="OSJNBA0013A04.12 PROTEIN"/>
    <property type="match status" value="1"/>
</dbReference>
<accession>A0A914D7Z1</accession>
<sequence length="205" mass="23193">MSQVLIPAEYEQTQMAVEERVQNAEFISISADGWSDVCSNSIINVIAHVPEPFLIISIDTENNRHTAEYIAEILSQEIERVGPEKVIGLITDNAANMKAAWRILQQKYPWLLCYGCKNHIFHLTTKDICSIEPVKELIKESKDLADFFGLLVEKVSKINYIGHLRALSSKDKSVPEEPEDAFNSSDEELIIVEDDTSNPLLYSHM</sequence>
<dbReference type="SUPFAM" id="SSF53098">
    <property type="entry name" value="Ribonuclease H-like"/>
    <property type="match status" value="1"/>
</dbReference>
<feature type="domain" description="DUF659" evidence="1">
    <location>
        <begin position="18"/>
        <end position="142"/>
    </location>
</feature>
<evidence type="ECO:0000313" key="2">
    <source>
        <dbReference type="Proteomes" id="UP000887540"/>
    </source>
</evidence>
<dbReference type="PANTHER" id="PTHR32166:SF24">
    <property type="entry name" value="F16P17.2 PROTEIN"/>
    <property type="match status" value="1"/>
</dbReference>
<evidence type="ECO:0000259" key="1">
    <source>
        <dbReference type="Pfam" id="PF04937"/>
    </source>
</evidence>